<evidence type="ECO:0000256" key="2">
    <source>
        <dbReference type="ARBA" id="ARBA00022741"/>
    </source>
</evidence>
<comment type="caution">
    <text evidence="4">The sequence shown here is derived from an EMBL/GenBank/DDBJ whole genome shotgun (WGS) entry which is preliminary data.</text>
</comment>
<dbReference type="InterPro" id="IPR000850">
    <property type="entry name" value="Adenylat/UMP-CMP_kin"/>
</dbReference>
<dbReference type="SUPFAM" id="SSF52540">
    <property type="entry name" value="P-loop containing nucleoside triphosphate hydrolases"/>
    <property type="match status" value="1"/>
</dbReference>
<dbReference type="PANTHER" id="PTHR23359">
    <property type="entry name" value="NUCLEOTIDE KINASE"/>
    <property type="match status" value="1"/>
</dbReference>
<reference evidence="4" key="1">
    <citation type="submission" date="2020-03" db="EMBL/GenBank/DDBJ databases">
        <title>Hybrid Assembly of Korean Phytophthora infestans isolates.</title>
        <authorList>
            <person name="Prokchorchik M."/>
            <person name="Lee Y."/>
            <person name="Seo J."/>
            <person name="Cho J.-H."/>
            <person name="Park Y.-E."/>
            <person name="Jang D.-C."/>
            <person name="Im J.-S."/>
            <person name="Choi J.-G."/>
            <person name="Park H.-J."/>
            <person name="Lee G.-B."/>
            <person name="Lee Y.-G."/>
            <person name="Hong S.-Y."/>
            <person name="Cho K."/>
            <person name="Sohn K.H."/>
        </authorList>
    </citation>
    <scope>NUCLEOTIDE SEQUENCE</scope>
    <source>
        <strain evidence="4">KR_2_A2</strain>
    </source>
</reference>
<evidence type="ECO:0000256" key="3">
    <source>
        <dbReference type="ARBA" id="ARBA00022777"/>
    </source>
</evidence>
<sequence>CFDRFQSAGELVPDDVVKEIVLNRLDQLDCKTGGWLPEDFPRTDTQARVLLSHGAKPDVWAQRLPHMPHLDEGSLYTQSTVKQFSRTFVKISTAIHADAAKYRDATTVILIHEIHLAPVSLAPFRLRNPPCLIITGALASGKRTQCELLVRVLHFVHLSPADMLRQAIRDGTSLGKQAQGYKDNDQLVPDGACPQALLVAMKIPDCVLALDVPDDEVVKRLAGRRLDPEPGKTYHMEFNPLMTVRTRLEQFYAHSNALVVTLGGVYELFQEDETRSYLNTLMTRTACCSVYLRAKTDLYQQLSVRAWRSVRDDYCSIEAAEGATANRKMKCNTRS</sequence>
<protein>
    <submittedName>
        <fullName evidence="4">Adenylate kinase domain-containing protein</fullName>
    </submittedName>
</protein>
<gene>
    <name evidence="4" type="ORF">GN958_ATG01097</name>
</gene>
<evidence type="ECO:0000256" key="1">
    <source>
        <dbReference type="ARBA" id="ARBA00022679"/>
    </source>
</evidence>
<dbReference type="GO" id="GO:0019205">
    <property type="term" value="F:nucleobase-containing compound kinase activity"/>
    <property type="evidence" value="ECO:0007669"/>
    <property type="project" value="InterPro"/>
</dbReference>
<dbReference type="AlphaFoldDB" id="A0A8S9VA00"/>
<accession>A0A8S9VA00</accession>
<keyword evidence="2" id="KW-0547">Nucleotide-binding</keyword>
<evidence type="ECO:0000313" key="5">
    <source>
        <dbReference type="Proteomes" id="UP000704712"/>
    </source>
</evidence>
<dbReference type="EMBL" id="JAACNO010000142">
    <property type="protein sequence ID" value="KAF4149701.1"/>
    <property type="molecule type" value="Genomic_DNA"/>
</dbReference>
<dbReference type="GO" id="GO:0005524">
    <property type="term" value="F:ATP binding"/>
    <property type="evidence" value="ECO:0007669"/>
    <property type="project" value="InterPro"/>
</dbReference>
<organism evidence="4 5">
    <name type="scientific">Phytophthora infestans</name>
    <name type="common">Potato late blight agent</name>
    <name type="synonym">Botrytis infestans</name>
    <dbReference type="NCBI Taxonomy" id="4787"/>
    <lineage>
        <taxon>Eukaryota</taxon>
        <taxon>Sar</taxon>
        <taxon>Stramenopiles</taxon>
        <taxon>Oomycota</taxon>
        <taxon>Peronosporomycetes</taxon>
        <taxon>Peronosporales</taxon>
        <taxon>Peronosporaceae</taxon>
        <taxon>Phytophthora</taxon>
    </lineage>
</organism>
<dbReference type="Proteomes" id="UP000704712">
    <property type="component" value="Unassembled WGS sequence"/>
</dbReference>
<feature type="non-terminal residue" evidence="4">
    <location>
        <position position="1"/>
    </location>
</feature>
<name>A0A8S9VA00_PHYIN</name>
<keyword evidence="3 4" id="KW-0418">Kinase</keyword>
<dbReference type="Pfam" id="PF00406">
    <property type="entry name" value="ADK"/>
    <property type="match status" value="1"/>
</dbReference>
<proteinExistence type="predicted"/>
<dbReference type="GO" id="GO:0006139">
    <property type="term" value="P:nucleobase-containing compound metabolic process"/>
    <property type="evidence" value="ECO:0007669"/>
    <property type="project" value="InterPro"/>
</dbReference>
<keyword evidence="1" id="KW-0808">Transferase</keyword>
<dbReference type="InterPro" id="IPR027417">
    <property type="entry name" value="P-loop_NTPase"/>
</dbReference>
<dbReference type="CDD" id="cd01428">
    <property type="entry name" value="ADK"/>
    <property type="match status" value="1"/>
</dbReference>
<evidence type="ECO:0000313" key="4">
    <source>
        <dbReference type="EMBL" id="KAF4149701.1"/>
    </source>
</evidence>
<dbReference type="Gene3D" id="3.40.50.300">
    <property type="entry name" value="P-loop containing nucleotide triphosphate hydrolases"/>
    <property type="match status" value="3"/>
</dbReference>